<evidence type="ECO:0000313" key="3">
    <source>
        <dbReference type="Proteomes" id="UP000324222"/>
    </source>
</evidence>
<dbReference type="OrthoDB" id="6357738at2759"/>
<reference evidence="2 3" key="1">
    <citation type="submission" date="2019-05" db="EMBL/GenBank/DDBJ databases">
        <title>Another draft genome of Portunus trituberculatus and its Hox gene families provides insights of decapod evolution.</title>
        <authorList>
            <person name="Jeong J.-H."/>
            <person name="Song I."/>
            <person name="Kim S."/>
            <person name="Choi T."/>
            <person name="Kim D."/>
            <person name="Ryu S."/>
            <person name="Kim W."/>
        </authorList>
    </citation>
    <scope>NUCLEOTIDE SEQUENCE [LARGE SCALE GENOMIC DNA]</scope>
    <source>
        <tissue evidence="2">Muscle</tissue>
    </source>
</reference>
<protein>
    <submittedName>
        <fullName evidence="2">Uncharacterized protein</fullName>
    </submittedName>
</protein>
<feature type="region of interest" description="Disordered" evidence="1">
    <location>
        <begin position="290"/>
        <end position="348"/>
    </location>
</feature>
<sequence>MNVGDLVSRITNEDQNSEPCDPLVVWVRVTKGGSDGSYGGDDGCCTVWKNAHLRQGPRALWSSKKSRCCWCAVLSGLDGCETLLDVCGHSEADRQAWDSAPASPCPALPPQACRRRALTNVPCENGYTWTYTLAFSLLEDAKESYFDVNFAPPLPPSQPWSLSVSLTFVDLRLNPVLSSFSLCSVGDVLSLPSQSEFPFSCVRQGEAATLPALSTLGLAVGASLSLPGIQSPLPPCLLLDTFSSSSVVQGAIVSAGTMNNVSDFTQPSIEIVFNSTWPLSEDFIPAPQLIATPAPKDHPPNSRPQTPAPYPQPSARTTPRSHAPKTSPVRWNEDSDAKRGCASSVSARKMSRGTSYRPKCFLKSVVGLLAVLAAATTAYELKRKLCL</sequence>
<name>A0A5B7HDX5_PORTR</name>
<dbReference type="EMBL" id="VSRR010027455">
    <property type="protein sequence ID" value="MPC68196.1"/>
    <property type="molecule type" value="Genomic_DNA"/>
</dbReference>
<dbReference type="Proteomes" id="UP000324222">
    <property type="component" value="Unassembled WGS sequence"/>
</dbReference>
<dbReference type="AlphaFoldDB" id="A0A5B7HDX5"/>
<proteinExistence type="predicted"/>
<comment type="caution">
    <text evidence="2">The sequence shown here is derived from an EMBL/GenBank/DDBJ whole genome shotgun (WGS) entry which is preliminary data.</text>
</comment>
<organism evidence="2 3">
    <name type="scientific">Portunus trituberculatus</name>
    <name type="common">Swimming crab</name>
    <name type="synonym">Neptunus trituberculatus</name>
    <dbReference type="NCBI Taxonomy" id="210409"/>
    <lineage>
        <taxon>Eukaryota</taxon>
        <taxon>Metazoa</taxon>
        <taxon>Ecdysozoa</taxon>
        <taxon>Arthropoda</taxon>
        <taxon>Crustacea</taxon>
        <taxon>Multicrustacea</taxon>
        <taxon>Malacostraca</taxon>
        <taxon>Eumalacostraca</taxon>
        <taxon>Eucarida</taxon>
        <taxon>Decapoda</taxon>
        <taxon>Pleocyemata</taxon>
        <taxon>Brachyura</taxon>
        <taxon>Eubrachyura</taxon>
        <taxon>Portunoidea</taxon>
        <taxon>Portunidae</taxon>
        <taxon>Portuninae</taxon>
        <taxon>Portunus</taxon>
    </lineage>
</organism>
<evidence type="ECO:0000313" key="2">
    <source>
        <dbReference type="EMBL" id="MPC68196.1"/>
    </source>
</evidence>
<keyword evidence="3" id="KW-1185">Reference proteome</keyword>
<gene>
    <name evidence="2" type="ORF">E2C01_062393</name>
</gene>
<evidence type="ECO:0000256" key="1">
    <source>
        <dbReference type="SAM" id="MobiDB-lite"/>
    </source>
</evidence>
<accession>A0A5B7HDX5</accession>